<dbReference type="PANTHER" id="PTHR43864:SF1">
    <property type="entry name" value="XANTHINE PHOSPHORIBOSYLTRANSFERASE"/>
    <property type="match status" value="1"/>
</dbReference>
<dbReference type="Gene3D" id="3.40.50.2020">
    <property type="match status" value="1"/>
</dbReference>
<proteinExistence type="predicted"/>
<dbReference type="SUPFAM" id="SSF53271">
    <property type="entry name" value="PRTase-like"/>
    <property type="match status" value="1"/>
</dbReference>
<feature type="compositionally biased region" description="Low complexity" evidence="3">
    <location>
        <begin position="120"/>
        <end position="131"/>
    </location>
</feature>
<evidence type="ECO:0000259" key="5">
    <source>
        <dbReference type="Pfam" id="PF00156"/>
    </source>
</evidence>
<dbReference type="CDD" id="cd06223">
    <property type="entry name" value="PRTases_typeI"/>
    <property type="match status" value="1"/>
</dbReference>
<evidence type="ECO:0000256" key="1">
    <source>
        <dbReference type="ARBA" id="ARBA00022679"/>
    </source>
</evidence>
<keyword evidence="1" id="KW-0808">Transferase</keyword>
<evidence type="ECO:0000256" key="2">
    <source>
        <dbReference type="ARBA" id="ARBA00022726"/>
    </source>
</evidence>
<feature type="chain" id="PRO_5031386412" description="Phosphoribosyltransferase domain-containing protein" evidence="4">
    <location>
        <begin position="24"/>
        <end position="763"/>
    </location>
</feature>
<feature type="compositionally biased region" description="Gly residues" evidence="3">
    <location>
        <begin position="132"/>
        <end position="145"/>
    </location>
</feature>
<organism evidence="6">
    <name type="scientific">Chaetoceros debilis</name>
    <dbReference type="NCBI Taxonomy" id="122233"/>
    <lineage>
        <taxon>Eukaryota</taxon>
        <taxon>Sar</taxon>
        <taxon>Stramenopiles</taxon>
        <taxon>Ochrophyta</taxon>
        <taxon>Bacillariophyta</taxon>
        <taxon>Coscinodiscophyceae</taxon>
        <taxon>Chaetocerotophycidae</taxon>
        <taxon>Chaetocerotales</taxon>
        <taxon>Chaetocerotaceae</taxon>
        <taxon>Chaetoceros</taxon>
    </lineage>
</organism>
<feature type="compositionally biased region" description="Low complexity" evidence="3">
    <location>
        <begin position="35"/>
        <end position="50"/>
    </location>
</feature>
<gene>
    <name evidence="6" type="ORF">CDEB00056_LOCUS11611</name>
</gene>
<dbReference type="GO" id="GO:0006166">
    <property type="term" value="P:purine ribonucleoside salvage"/>
    <property type="evidence" value="ECO:0007669"/>
    <property type="project" value="UniProtKB-KW"/>
</dbReference>
<feature type="region of interest" description="Disordered" evidence="3">
    <location>
        <begin position="34"/>
        <end position="70"/>
    </location>
</feature>
<dbReference type="AlphaFoldDB" id="A0A7S3Q660"/>
<dbReference type="InterPro" id="IPR029057">
    <property type="entry name" value="PRTase-like"/>
</dbReference>
<feature type="compositionally biased region" description="Polar residues" evidence="3">
    <location>
        <begin position="90"/>
        <end position="102"/>
    </location>
</feature>
<keyword evidence="4" id="KW-0732">Signal</keyword>
<keyword evidence="2" id="KW-0660">Purine salvage</keyword>
<feature type="domain" description="Phosphoribosyltransferase" evidence="5">
    <location>
        <begin position="598"/>
        <end position="725"/>
    </location>
</feature>
<accession>A0A7S3Q660</accession>
<feature type="signal peptide" evidence="4">
    <location>
        <begin position="1"/>
        <end position="23"/>
    </location>
</feature>
<evidence type="ECO:0000256" key="4">
    <source>
        <dbReference type="SAM" id="SignalP"/>
    </source>
</evidence>
<evidence type="ECO:0000313" key="6">
    <source>
        <dbReference type="EMBL" id="CAE0466759.1"/>
    </source>
</evidence>
<reference evidence="6" key="1">
    <citation type="submission" date="2021-01" db="EMBL/GenBank/DDBJ databases">
        <authorList>
            <person name="Corre E."/>
            <person name="Pelletier E."/>
            <person name="Niang G."/>
            <person name="Scheremetjew M."/>
            <person name="Finn R."/>
            <person name="Kale V."/>
            <person name="Holt S."/>
            <person name="Cochrane G."/>
            <person name="Meng A."/>
            <person name="Brown T."/>
            <person name="Cohen L."/>
        </authorList>
    </citation>
    <scope>NUCLEOTIDE SEQUENCE</scope>
    <source>
        <strain evidence="6">MM31A-1</strain>
    </source>
</reference>
<protein>
    <recommendedName>
        <fullName evidence="5">Phosphoribosyltransferase domain-containing protein</fullName>
    </recommendedName>
</protein>
<dbReference type="Pfam" id="PF00156">
    <property type="entry name" value="Pribosyltran"/>
    <property type="match status" value="1"/>
</dbReference>
<feature type="region of interest" description="Disordered" evidence="3">
    <location>
        <begin position="90"/>
        <end position="181"/>
    </location>
</feature>
<name>A0A7S3Q660_9STRA</name>
<dbReference type="PANTHER" id="PTHR43864">
    <property type="entry name" value="HYPOXANTHINE/GUANINE PHOSPHORIBOSYLTRANSFERASE"/>
    <property type="match status" value="1"/>
</dbReference>
<dbReference type="GO" id="GO:0016740">
    <property type="term" value="F:transferase activity"/>
    <property type="evidence" value="ECO:0007669"/>
    <property type="project" value="UniProtKB-KW"/>
</dbReference>
<dbReference type="InterPro" id="IPR050118">
    <property type="entry name" value="Pur/Pyrimidine_PRTase"/>
</dbReference>
<dbReference type="EMBL" id="HBIO01015059">
    <property type="protein sequence ID" value="CAE0466759.1"/>
    <property type="molecule type" value="Transcribed_RNA"/>
</dbReference>
<evidence type="ECO:0000256" key="3">
    <source>
        <dbReference type="SAM" id="MobiDB-lite"/>
    </source>
</evidence>
<dbReference type="InterPro" id="IPR000836">
    <property type="entry name" value="PRTase_dom"/>
</dbReference>
<sequence length="763" mass="83988">MLKLSLWSLSLVTVLDSPRDVSAFSLSRIQRVTRSSSTSSTSSTSSLLTLNAKRRKRESNDVGDGMSWYDKVDSDATPDDVFWDEMQRQRSFSAQSDASNMNGPGGDGSGDSANAIDPFGAMAASGMNMNGSGSGNSGNGNGNGNGDSNERGSMGMGSNINTAPPTKVGGLSDGLLSNVPPGMEERATEKALSNYAAFMVDNNWLDEEYAKLMGVGNNLDMDLEEQMADLDRQIAEWEREGDGDDRSNSMAYGAATEPWDLWNSDGSNMPEESEVNRIINMDKAKSKVAKEFLVGSGTDYFDDDENESAAMEEEKFAANAEAEVLEKLSKIQLISPRLEKARGNPKAKEFFSRPPNEFEGFDVMWASAIDNACMANLSGAFRNFGVEFACNFGDWQNGCDEDGFRSIEDIASYKARMVYEITGLPTIASRTSFEVEPAKLAERDRMTPMNRGFQNTRMTSGYRFNDIGEQVDYVIEALKPYSEPTRITRFRSCFCFYDGEIETFDYGELDCDIYFSNSMRTYIPMSIGIDNIGKTLKLSFGFEFQGWLTRKVREIMAGSDSKVSMKLRDRILKEGKVLPNNIIDVSAFMDSMVDVNLMDECAKELSNRFESLHPTKILTIATTGLVLAIPMAKYLQVPVVYARKERNVVMSNTYQASYSSKTVGKNRELLVSKNHIDADDRILIVDDFLSSAASQEALLRIVSDAGSTAVGVGVLLEKSYDAGRKALSGFDIPVESVARIASVADGIIIMEEEEGFSSMSKEQ</sequence>